<evidence type="ECO:0000313" key="2">
    <source>
        <dbReference type="WBParaSite" id="Hba_02622"/>
    </source>
</evidence>
<reference evidence="2" key="1">
    <citation type="submission" date="2016-11" db="UniProtKB">
        <authorList>
            <consortium name="WormBaseParasite"/>
        </authorList>
    </citation>
    <scope>IDENTIFICATION</scope>
</reference>
<dbReference type="WBParaSite" id="Hba_02622">
    <property type="protein sequence ID" value="Hba_02622"/>
    <property type="gene ID" value="Hba_02622"/>
</dbReference>
<dbReference type="AlphaFoldDB" id="A0A1I7WCZ9"/>
<name>A0A1I7WCZ9_HETBA</name>
<dbReference type="Proteomes" id="UP000095283">
    <property type="component" value="Unplaced"/>
</dbReference>
<accession>A0A1I7WCZ9</accession>
<keyword evidence="1" id="KW-1185">Reference proteome</keyword>
<evidence type="ECO:0000313" key="1">
    <source>
        <dbReference type="Proteomes" id="UP000095283"/>
    </source>
</evidence>
<organism evidence="1 2">
    <name type="scientific">Heterorhabditis bacteriophora</name>
    <name type="common">Entomopathogenic nematode worm</name>
    <dbReference type="NCBI Taxonomy" id="37862"/>
    <lineage>
        <taxon>Eukaryota</taxon>
        <taxon>Metazoa</taxon>
        <taxon>Ecdysozoa</taxon>
        <taxon>Nematoda</taxon>
        <taxon>Chromadorea</taxon>
        <taxon>Rhabditida</taxon>
        <taxon>Rhabditina</taxon>
        <taxon>Rhabditomorpha</taxon>
        <taxon>Strongyloidea</taxon>
        <taxon>Heterorhabditidae</taxon>
        <taxon>Heterorhabditis</taxon>
    </lineage>
</organism>
<proteinExistence type="predicted"/>
<sequence length="47" mass="5970">MNVYQYDRQDDEEMDITYQYVNYFLNIFLRTVYFEYLLKHSRKGKAF</sequence>
<protein>
    <submittedName>
        <fullName evidence="2">Uncharacterized protein</fullName>
    </submittedName>
</protein>